<dbReference type="AlphaFoldDB" id="A0A6G9JVW0"/>
<keyword evidence="4" id="KW-0812">Transmembrane</keyword>
<evidence type="ECO:0000313" key="6">
    <source>
        <dbReference type="Proteomes" id="UP000503183"/>
    </source>
</evidence>
<protein>
    <recommendedName>
        <fullName evidence="3">Ribose-5-phosphate isomerase A</fullName>
        <ecNumber evidence="3">5.3.1.6</ecNumber>
    </recommendedName>
    <alternativeName>
        <fullName evidence="3">Phosphoriboisomerase A</fullName>
        <shortName evidence="3">PRI</shortName>
    </alternativeName>
</protein>
<dbReference type="NCBIfam" id="NF001924">
    <property type="entry name" value="PRK00702.1"/>
    <property type="match status" value="1"/>
</dbReference>
<dbReference type="GO" id="GO:0006014">
    <property type="term" value="P:D-ribose metabolic process"/>
    <property type="evidence" value="ECO:0007669"/>
    <property type="project" value="TreeGrafter"/>
</dbReference>
<feature type="transmembrane region" description="Helical" evidence="4">
    <location>
        <begin position="12"/>
        <end position="36"/>
    </location>
</feature>
<evidence type="ECO:0000256" key="2">
    <source>
        <dbReference type="ARBA" id="ARBA00023235"/>
    </source>
</evidence>
<dbReference type="GO" id="GO:0004751">
    <property type="term" value="F:ribose-5-phosphate isomerase activity"/>
    <property type="evidence" value="ECO:0007669"/>
    <property type="project" value="UniProtKB-UniRule"/>
</dbReference>
<comment type="catalytic activity">
    <reaction evidence="1 3">
        <text>aldehydo-D-ribose 5-phosphate = D-ribulose 5-phosphate</text>
        <dbReference type="Rhea" id="RHEA:14657"/>
        <dbReference type="ChEBI" id="CHEBI:58121"/>
        <dbReference type="ChEBI" id="CHEBI:58273"/>
        <dbReference type="EC" id="5.3.1.6"/>
    </reaction>
</comment>
<feature type="active site" description="Proton acceptor" evidence="3">
    <location>
        <position position="103"/>
    </location>
</feature>
<name>A0A6G9JVW0_9GAMM</name>
<feature type="binding site" evidence="3">
    <location>
        <begin position="94"/>
        <end position="97"/>
    </location>
    <ligand>
        <name>substrate</name>
    </ligand>
</feature>
<dbReference type="GO" id="GO:0009052">
    <property type="term" value="P:pentose-phosphate shunt, non-oxidative branch"/>
    <property type="evidence" value="ECO:0007669"/>
    <property type="project" value="UniProtKB-UniRule"/>
</dbReference>
<keyword evidence="4" id="KW-1133">Transmembrane helix</keyword>
<dbReference type="Gene3D" id="3.30.70.260">
    <property type="match status" value="1"/>
</dbReference>
<dbReference type="EMBL" id="CP048747">
    <property type="protein sequence ID" value="QIQ41990.1"/>
    <property type="molecule type" value="Genomic_DNA"/>
</dbReference>
<keyword evidence="2 3" id="KW-0413">Isomerase</keyword>
<dbReference type="EC" id="5.3.1.6" evidence="3"/>
<dbReference type="FunFam" id="3.40.50.1360:FF:000001">
    <property type="entry name" value="Ribose-5-phosphate isomerase A"/>
    <property type="match status" value="1"/>
</dbReference>
<feature type="binding site" evidence="3">
    <location>
        <begin position="81"/>
        <end position="84"/>
    </location>
    <ligand>
        <name>substrate</name>
    </ligand>
</feature>
<organism evidence="5 6">
    <name type="scientific">Buchnera aphidicola</name>
    <name type="common">Microlophium carnosum</name>
    <dbReference type="NCBI Taxonomy" id="2708354"/>
    <lineage>
        <taxon>Bacteria</taxon>
        <taxon>Pseudomonadati</taxon>
        <taxon>Pseudomonadota</taxon>
        <taxon>Gammaproteobacteria</taxon>
        <taxon>Enterobacterales</taxon>
        <taxon>Erwiniaceae</taxon>
        <taxon>Buchnera</taxon>
    </lineage>
</organism>
<dbReference type="InterPro" id="IPR020672">
    <property type="entry name" value="Ribose5P_isomerase_typA_subgr"/>
</dbReference>
<dbReference type="SUPFAM" id="SSF100950">
    <property type="entry name" value="NagB/RpiA/CoA transferase-like"/>
    <property type="match status" value="1"/>
</dbReference>
<evidence type="ECO:0000256" key="3">
    <source>
        <dbReference type="HAMAP-Rule" id="MF_00170"/>
    </source>
</evidence>
<dbReference type="PANTHER" id="PTHR11934">
    <property type="entry name" value="RIBOSE-5-PHOSPHATE ISOMERASE"/>
    <property type="match status" value="1"/>
</dbReference>
<evidence type="ECO:0000256" key="1">
    <source>
        <dbReference type="ARBA" id="ARBA00001713"/>
    </source>
</evidence>
<dbReference type="InterPro" id="IPR037171">
    <property type="entry name" value="NagB/RpiA_transferase-like"/>
</dbReference>
<dbReference type="GO" id="GO:0005829">
    <property type="term" value="C:cytosol"/>
    <property type="evidence" value="ECO:0007669"/>
    <property type="project" value="TreeGrafter"/>
</dbReference>
<gene>
    <name evidence="3 5" type="primary">rpiA</name>
    <name evidence="5" type="ORF">G4A98_02055</name>
</gene>
<proteinExistence type="inferred from homology"/>
<dbReference type="InterPro" id="IPR004788">
    <property type="entry name" value="Ribose5P_isomerase_type_A"/>
</dbReference>
<dbReference type="SUPFAM" id="SSF75445">
    <property type="entry name" value="D-ribose-5-phosphate isomerase (RpiA), lid domain"/>
    <property type="match status" value="1"/>
</dbReference>
<dbReference type="HAMAP" id="MF_00170">
    <property type="entry name" value="Rib_5P_isom_A"/>
    <property type="match status" value="1"/>
</dbReference>
<feature type="binding site" evidence="3">
    <location>
        <position position="121"/>
    </location>
    <ligand>
        <name>substrate</name>
    </ligand>
</feature>
<dbReference type="Proteomes" id="UP000503183">
    <property type="component" value="Chromosome"/>
</dbReference>
<dbReference type="NCBIfam" id="TIGR00021">
    <property type="entry name" value="rpiA"/>
    <property type="match status" value="1"/>
</dbReference>
<feature type="binding site" evidence="3">
    <location>
        <begin position="28"/>
        <end position="31"/>
    </location>
    <ligand>
        <name>substrate</name>
    </ligand>
</feature>
<dbReference type="PANTHER" id="PTHR11934:SF0">
    <property type="entry name" value="RIBOSE-5-PHOSPHATE ISOMERASE"/>
    <property type="match status" value="1"/>
</dbReference>
<accession>A0A6G9JVW0</accession>
<dbReference type="Pfam" id="PF06026">
    <property type="entry name" value="Rib_5-P_isom_A"/>
    <property type="match status" value="1"/>
</dbReference>
<comment type="function">
    <text evidence="3">Catalyzes the reversible conversion of ribose-5-phosphate to ribulose 5-phosphate.</text>
</comment>
<evidence type="ECO:0000256" key="4">
    <source>
        <dbReference type="SAM" id="Phobius"/>
    </source>
</evidence>
<comment type="subunit">
    <text evidence="3">Homodimer.</text>
</comment>
<keyword evidence="4" id="KW-0472">Membrane</keyword>
<dbReference type="Gene3D" id="3.40.50.1360">
    <property type="match status" value="1"/>
</dbReference>
<comment type="pathway">
    <text evidence="3">Carbohydrate degradation; pentose phosphate pathway; D-ribose 5-phosphate from D-ribulose 5-phosphate (non-oxidative stage): step 1/1.</text>
</comment>
<sequence length="231" mass="25510">MNLNKLKKKAAWAALDYIYPGTIIGVGTGTTIFYFIEALSTIKNLIYGAVSSSNSSTVLLKKQGIEVFNLKNFNSLAIYVDSADEINHRMQMIKGGGGALTREKIIATMAKKFICIIDKTKKVDTLGKFPLPIEIIPIALSYILQEMTKIGGIPKHRKNFITDNGNIIVDVYNLCIKNPILMEKKINSLPGVVTVGLFASRSADIILIGTQRGIKTIKKRKKNIICQHNVL</sequence>
<dbReference type="CDD" id="cd01398">
    <property type="entry name" value="RPI_A"/>
    <property type="match status" value="1"/>
</dbReference>
<reference evidence="5 6" key="1">
    <citation type="submission" date="2020-04" db="EMBL/GenBank/DDBJ databases">
        <title>Parallel evolution in the integration of a co-obligate aphid symbiosis.</title>
        <authorList>
            <person name="Monnin D."/>
            <person name="Jackson R."/>
            <person name="Kiers E.T."/>
            <person name="Bunker M."/>
            <person name="Ellers J."/>
            <person name="Henry L.M."/>
        </authorList>
    </citation>
    <scope>NUCLEOTIDE SEQUENCE [LARGE SCALE GENOMIC DNA]</scope>
    <source>
        <strain evidence="5">MCAR-56B</strain>
    </source>
</reference>
<comment type="similarity">
    <text evidence="3">Belongs to the ribose 5-phosphate isomerase family.</text>
</comment>
<dbReference type="UniPathway" id="UPA00115">
    <property type="reaction ID" value="UER00412"/>
</dbReference>
<evidence type="ECO:0000313" key="5">
    <source>
        <dbReference type="EMBL" id="QIQ41990.1"/>
    </source>
</evidence>